<evidence type="ECO:0008006" key="5">
    <source>
        <dbReference type="Google" id="ProtNLM"/>
    </source>
</evidence>
<sequence length="99" mass="11272">MLDNILIVGANRGIGLGLIKEILNKNSTANIFATYRDKNKSTELINLSKKHQNLKLVTLEIRVLSHLLKSIRIFDILKEMIDVNNAESRPKINEVFQES</sequence>
<dbReference type="GO" id="GO:0016491">
    <property type="term" value="F:oxidoreductase activity"/>
    <property type="evidence" value="ECO:0007669"/>
    <property type="project" value="UniProtKB-KW"/>
</dbReference>
<dbReference type="InterPro" id="IPR051468">
    <property type="entry name" value="Fungal_SecMetab_SDRs"/>
</dbReference>
<gene>
    <name evidence="3" type="ORF">EIC27_06315</name>
</gene>
<accession>A0A429XEP8</accession>
<dbReference type="SUPFAM" id="SSF51735">
    <property type="entry name" value="NAD(P)-binding Rossmann-fold domains"/>
    <property type="match status" value="1"/>
</dbReference>
<dbReference type="RefSeq" id="WP_126045221.1">
    <property type="nucleotide sequence ID" value="NZ_RXFM01000108.1"/>
</dbReference>
<dbReference type="PANTHER" id="PTHR43544">
    <property type="entry name" value="SHORT-CHAIN DEHYDROGENASE/REDUCTASE"/>
    <property type="match status" value="1"/>
</dbReference>
<reference evidence="4" key="1">
    <citation type="submission" date="2018-11" db="EMBL/GenBank/DDBJ databases">
        <title>Phylogenetic, genomic, and biogeographic characterization of a novel and ubiquitous marine invertebrate-associated Rickettsiales parasite, Candidatus Marinoinvertebrata rohwerii, gen. nov., sp. nov.</title>
        <authorList>
            <person name="Klinges J.G."/>
            <person name="Rosales S.M."/>
            <person name="Mcminds R."/>
            <person name="Shaver E.C."/>
            <person name="Shantz A."/>
            <person name="Peters E.C."/>
            <person name="Burkepile D.E."/>
            <person name="Silliman B.R."/>
            <person name="Vega Thurber R.L."/>
        </authorList>
    </citation>
    <scope>NUCLEOTIDE SEQUENCE [LARGE SCALE GENOMIC DNA]</scope>
    <source>
        <strain evidence="4">a_cerv_44</strain>
    </source>
</reference>
<evidence type="ECO:0000313" key="4">
    <source>
        <dbReference type="Proteomes" id="UP000279470"/>
    </source>
</evidence>
<keyword evidence="2" id="KW-0560">Oxidoreductase</keyword>
<dbReference type="PANTHER" id="PTHR43544:SF7">
    <property type="entry name" value="NADB-LER2"/>
    <property type="match status" value="1"/>
</dbReference>
<dbReference type="Gene3D" id="3.40.50.720">
    <property type="entry name" value="NAD(P)-binding Rossmann-like Domain"/>
    <property type="match status" value="1"/>
</dbReference>
<proteinExistence type="predicted"/>
<dbReference type="Proteomes" id="UP000279470">
    <property type="component" value="Unassembled WGS sequence"/>
</dbReference>
<dbReference type="GO" id="GO:0005737">
    <property type="term" value="C:cytoplasm"/>
    <property type="evidence" value="ECO:0007669"/>
    <property type="project" value="TreeGrafter"/>
</dbReference>
<name>A0A429XEP8_9RICK</name>
<organism evidence="3 4">
    <name type="scientific">Candidatus Aquarickettsia rohweri</name>
    <dbReference type="NCBI Taxonomy" id="2602574"/>
    <lineage>
        <taxon>Bacteria</taxon>
        <taxon>Pseudomonadati</taxon>
        <taxon>Pseudomonadota</taxon>
        <taxon>Alphaproteobacteria</taxon>
        <taxon>Rickettsiales</taxon>
        <taxon>Candidatus Midichloriaceae</taxon>
        <taxon>Candidatus Aquarickettsia</taxon>
    </lineage>
</organism>
<dbReference type="EMBL" id="RXFM01000108">
    <property type="protein sequence ID" value="RST62458.1"/>
    <property type="molecule type" value="Genomic_DNA"/>
</dbReference>
<dbReference type="InterPro" id="IPR036291">
    <property type="entry name" value="NAD(P)-bd_dom_sf"/>
</dbReference>
<comment type="caution">
    <text evidence="3">The sequence shown here is derived from an EMBL/GenBank/DDBJ whole genome shotgun (WGS) entry which is preliminary data.</text>
</comment>
<evidence type="ECO:0000256" key="1">
    <source>
        <dbReference type="ARBA" id="ARBA00022857"/>
    </source>
</evidence>
<evidence type="ECO:0000313" key="3">
    <source>
        <dbReference type="EMBL" id="RST62458.1"/>
    </source>
</evidence>
<protein>
    <recommendedName>
        <fullName evidence="5">SDR family NAD(P)-dependent oxidoreductase</fullName>
    </recommendedName>
</protein>
<dbReference type="OrthoDB" id="9785826at2"/>
<evidence type="ECO:0000256" key="2">
    <source>
        <dbReference type="ARBA" id="ARBA00023002"/>
    </source>
</evidence>
<keyword evidence="1" id="KW-0521">NADP</keyword>
<keyword evidence="4" id="KW-1185">Reference proteome</keyword>
<dbReference type="AlphaFoldDB" id="A0A429XEP8"/>